<comment type="similarity">
    <text evidence="1">Belongs to the glycosyltransferase 28 family.</text>
</comment>
<dbReference type="PANTHER" id="PTHR21015">
    <property type="entry name" value="UDP-N-ACETYLGLUCOSAMINE--N-ACETYLMURAMYL-(PENTAPEPTIDE) PYROPHOSPHORYL-UNDECAPRENOL N-ACETYLGLUCOSAMINE TRANSFERASE 1"/>
    <property type="match status" value="1"/>
</dbReference>
<evidence type="ECO:0000256" key="1">
    <source>
        <dbReference type="ARBA" id="ARBA00006962"/>
    </source>
</evidence>
<name>A0A1H6I011_9EURY</name>
<dbReference type="Gene3D" id="3.40.50.2000">
    <property type="entry name" value="Glycogen Phosphorylase B"/>
    <property type="match status" value="1"/>
</dbReference>
<accession>A0A1H6I011</accession>
<dbReference type="STRING" id="1267564.SAMN05192561_101551"/>
<protein>
    <submittedName>
        <fullName evidence="2">UDP:flavonoid glycosyltransferase YjiC, YdhE family</fullName>
    </submittedName>
</protein>
<dbReference type="Proteomes" id="UP000199215">
    <property type="component" value="Unassembled WGS sequence"/>
</dbReference>
<reference evidence="2 3" key="1">
    <citation type="submission" date="2016-10" db="EMBL/GenBank/DDBJ databases">
        <authorList>
            <person name="de Groot N.N."/>
        </authorList>
    </citation>
    <scope>NUCLEOTIDE SEQUENCE [LARGE SCALE GENOMIC DNA]</scope>
    <source>
        <strain evidence="2 3">IBRC-M10418</strain>
    </source>
</reference>
<dbReference type="OrthoDB" id="46222at2157"/>
<dbReference type="GO" id="GO:0016757">
    <property type="term" value="F:glycosyltransferase activity"/>
    <property type="evidence" value="ECO:0007669"/>
    <property type="project" value="TreeGrafter"/>
</dbReference>
<sequence>MVESVAIVYWCDGAGHAARSIPVAKEFESRGIDVSIAGGGQGARFVEMNGFDQPDLTTVSVEGSTPRAFLEHTLFDLAPSAVKRTREIHQWLKREDPDVLVTDDVFAGLSAAAQGIDFYRIDHLTPDLFGPVWGTPLRIYNAASLLFGEGILVTSLWPDEPDPTGITRVGPLAQEGDRGDGDDVDDGSDFGSAGEIDEYDVLINPGTHGEGFDEIRSRLEADGYTVRTVGDDDWETKPTMTPYTEAADVVICTGFSSIADTVVAGTPCVIYPFLPFQKAIAERAEREGNEGIARAASVPDAVLKAKRFCESDESPDYENGAPEFVDAVLDA</sequence>
<dbReference type="AlphaFoldDB" id="A0A1H6I011"/>
<keyword evidence="2" id="KW-0808">Transferase</keyword>
<dbReference type="PANTHER" id="PTHR21015:SF22">
    <property type="entry name" value="GLYCOSYLTRANSFERASE"/>
    <property type="match status" value="1"/>
</dbReference>
<dbReference type="EMBL" id="FNWU01000001">
    <property type="protein sequence ID" value="SEH39796.1"/>
    <property type="molecule type" value="Genomic_DNA"/>
</dbReference>
<evidence type="ECO:0000313" key="2">
    <source>
        <dbReference type="EMBL" id="SEH39796.1"/>
    </source>
</evidence>
<evidence type="ECO:0000313" key="3">
    <source>
        <dbReference type="Proteomes" id="UP000199215"/>
    </source>
</evidence>
<dbReference type="SUPFAM" id="SSF53756">
    <property type="entry name" value="UDP-Glycosyltransferase/glycogen phosphorylase"/>
    <property type="match status" value="1"/>
</dbReference>
<gene>
    <name evidence="2" type="ORF">SAMN05192561_101551</name>
</gene>
<keyword evidence="3" id="KW-1185">Reference proteome</keyword>
<proteinExistence type="inferred from homology"/>
<dbReference type="RefSeq" id="WP_092813937.1">
    <property type="nucleotide sequence ID" value="NZ_FNWU01000001.1"/>
</dbReference>
<organism evidence="2 3">
    <name type="scientific">Halopenitus malekzadehii</name>
    <dbReference type="NCBI Taxonomy" id="1267564"/>
    <lineage>
        <taxon>Archaea</taxon>
        <taxon>Methanobacteriati</taxon>
        <taxon>Methanobacteriota</taxon>
        <taxon>Stenosarchaea group</taxon>
        <taxon>Halobacteria</taxon>
        <taxon>Halobacteriales</taxon>
        <taxon>Haloferacaceae</taxon>
        <taxon>Halopenitus</taxon>
    </lineage>
</organism>